<dbReference type="EMBL" id="BAABKB010000021">
    <property type="protein sequence ID" value="GAA5020598.1"/>
    <property type="molecule type" value="Genomic_DNA"/>
</dbReference>
<reference evidence="3" key="1">
    <citation type="journal article" date="2019" name="Int. J. Syst. Evol. Microbiol.">
        <title>The Global Catalogue of Microorganisms (GCM) 10K type strain sequencing project: providing services to taxonomists for standard genome sequencing and annotation.</title>
        <authorList>
            <consortium name="The Broad Institute Genomics Platform"/>
            <consortium name="The Broad Institute Genome Sequencing Center for Infectious Disease"/>
            <person name="Wu L."/>
            <person name="Ma J."/>
        </authorList>
    </citation>
    <scope>NUCLEOTIDE SEQUENCE [LARGE SCALE GENOMIC DNA]</scope>
    <source>
        <strain evidence="3">JCM 18409</strain>
    </source>
</reference>
<feature type="domain" description="Trypsin-co-occurring" evidence="1">
    <location>
        <begin position="8"/>
        <end position="95"/>
    </location>
</feature>
<evidence type="ECO:0000313" key="3">
    <source>
        <dbReference type="Proteomes" id="UP001501759"/>
    </source>
</evidence>
<sequence>MAQAVAYELDDSTVVRFELEPSEEWRQVSSDDVVARVREAVRPAVEAARTVLERVTELKPGEVEVKFGVKVSGTANWIVAKAATDAHFEITLTWTPTRATGEDSTTA</sequence>
<keyword evidence="3" id="KW-1185">Reference proteome</keyword>
<protein>
    <recommendedName>
        <fullName evidence="1">Trypsin-co-occurring domain-containing protein</fullName>
    </recommendedName>
</protein>
<dbReference type="InterPro" id="IPR045794">
    <property type="entry name" value="Trypco1"/>
</dbReference>
<name>A0ABP9J4R9_9ACTN</name>
<dbReference type="Pfam" id="PF19493">
    <property type="entry name" value="Trypco1"/>
    <property type="match status" value="1"/>
</dbReference>
<comment type="caution">
    <text evidence="2">The sequence shown here is derived from an EMBL/GenBank/DDBJ whole genome shotgun (WGS) entry which is preliminary data.</text>
</comment>
<proteinExistence type="predicted"/>
<dbReference type="RefSeq" id="WP_345653638.1">
    <property type="nucleotide sequence ID" value="NZ_BAABKB010000021.1"/>
</dbReference>
<organism evidence="2 3">
    <name type="scientific">Streptomyces siamensis</name>
    <dbReference type="NCBI Taxonomy" id="1274986"/>
    <lineage>
        <taxon>Bacteria</taxon>
        <taxon>Bacillati</taxon>
        <taxon>Actinomycetota</taxon>
        <taxon>Actinomycetes</taxon>
        <taxon>Kitasatosporales</taxon>
        <taxon>Streptomycetaceae</taxon>
        <taxon>Streptomyces</taxon>
    </lineage>
</organism>
<dbReference type="NCBIfam" id="NF041216">
    <property type="entry name" value="CU044_2847_fam"/>
    <property type="match status" value="1"/>
</dbReference>
<evidence type="ECO:0000259" key="1">
    <source>
        <dbReference type="Pfam" id="PF19493"/>
    </source>
</evidence>
<gene>
    <name evidence="2" type="ORF">GCM10023335_50540</name>
</gene>
<dbReference type="Proteomes" id="UP001501759">
    <property type="component" value="Unassembled WGS sequence"/>
</dbReference>
<evidence type="ECO:0000313" key="2">
    <source>
        <dbReference type="EMBL" id="GAA5020598.1"/>
    </source>
</evidence>
<accession>A0ABP9J4R9</accession>